<evidence type="ECO:0000256" key="10">
    <source>
        <dbReference type="ARBA" id="ARBA00022741"/>
    </source>
</evidence>
<evidence type="ECO:0000256" key="17">
    <source>
        <dbReference type="PROSITE-ProRule" id="PRU10141"/>
    </source>
</evidence>
<evidence type="ECO:0000259" key="18">
    <source>
        <dbReference type="PROSITE" id="PS50011"/>
    </source>
</evidence>
<accession>A0AAV9FE20</accession>
<dbReference type="PROSITE" id="PS00108">
    <property type="entry name" value="PROTEIN_KINASE_ST"/>
    <property type="match status" value="1"/>
</dbReference>
<evidence type="ECO:0000256" key="12">
    <source>
        <dbReference type="ARBA" id="ARBA00022840"/>
    </source>
</evidence>
<dbReference type="Pfam" id="PF00069">
    <property type="entry name" value="Pkinase"/>
    <property type="match status" value="1"/>
</dbReference>
<keyword evidence="16" id="KW-0325">Glycoprotein</keyword>
<keyword evidence="4" id="KW-0723">Serine/threonine-protein kinase</keyword>
<dbReference type="InterPro" id="IPR032675">
    <property type="entry name" value="LRR_dom_sf"/>
</dbReference>
<evidence type="ECO:0000256" key="11">
    <source>
        <dbReference type="ARBA" id="ARBA00022777"/>
    </source>
</evidence>
<evidence type="ECO:0000256" key="5">
    <source>
        <dbReference type="ARBA" id="ARBA00022614"/>
    </source>
</evidence>
<comment type="similarity">
    <text evidence="3">Belongs to the RLP family.</text>
</comment>
<dbReference type="InterPro" id="IPR011009">
    <property type="entry name" value="Kinase-like_dom_sf"/>
</dbReference>
<reference evidence="19" key="1">
    <citation type="journal article" date="2023" name="Nat. Commun.">
        <title>Diploid and tetraploid genomes of Acorus and the evolution of monocots.</title>
        <authorList>
            <person name="Ma L."/>
            <person name="Liu K.W."/>
            <person name="Li Z."/>
            <person name="Hsiao Y.Y."/>
            <person name="Qi Y."/>
            <person name="Fu T."/>
            <person name="Tang G.D."/>
            <person name="Zhang D."/>
            <person name="Sun W.H."/>
            <person name="Liu D.K."/>
            <person name="Li Y."/>
            <person name="Chen G.Z."/>
            <person name="Liu X.D."/>
            <person name="Liao X.Y."/>
            <person name="Jiang Y.T."/>
            <person name="Yu X."/>
            <person name="Hao Y."/>
            <person name="Huang J."/>
            <person name="Zhao X.W."/>
            <person name="Ke S."/>
            <person name="Chen Y.Y."/>
            <person name="Wu W.L."/>
            <person name="Hsu J.L."/>
            <person name="Lin Y.F."/>
            <person name="Huang M.D."/>
            <person name="Li C.Y."/>
            <person name="Huang L."/>
            <person name="Wang Z.W."/>
            <person name="Zhao X."/>
            <person name="Zhong W.Y."/>
            <person name="Peng D.H."/>
            <person name="Ahmad S."/>
            <person name="Lan S."/>
            <person name="Zhang J.S."/>
            <person name="Tsai W.C."/>
            <person name="Van de Peer Y."/>
            <person name="Liu Z.J."/>
        </authorList>
    </citation>
    <scope>NUCLEOTIDE SEQUENCE</scope>
    <source>
        <strain evidence="19">CP</strain>
    </source>
</reference>
<reference evidence="19" key="2">
    <citation type="submission" date="2023-06" db="EMBL/GenBank/DDBJ databases">
        <authorList>
            <person name="Ma L."/>
            <person name="Liu K.-W."/>
            <person name="Li Z."/>
            <person name="Hsiao Y.-Y."/>
            <person name="Qi Y."/>
            <person name="Fu T."/>
            <person name="Tang G."/>
            <person name="Zhang D."/>
            <person name="Sun W.-H."/>
            <person name="Liu D.-K."/>
            <person name="Li Y."/>
            <person name="Chen G.-Z."/>
            <person name="Liu X.-D."/>
            <person name="Liao X.-Y."/>
            <person name="Jiang Y.-T."/>
            <person name="Yu X."/>
            <person name="Hao Y."/>
            <person name="Huang J."/>
            <person name="Zhao X.-W."/>
            <person name="Ke S."/>
            <person name="Chen Y.-Y."/>
            <person name="Wu W.-L."/>
            <person name="Hsu J.-L."/>
            <person name="Lin Y.-F."/>
            <person name="Huang M.-D."/>
            <person name="Li C.-Y."/>
            <person name="Huang L."/>
            <person name="Wang Z.-W."/>
            <person name="Zhao X."/>
            <person name="Zhong W.-Y."/>
            <person name="Peng D.-H."/>
            <person name="Ahmad S."/>
            <person name="Lan S."/>
            <person name="Zhang J.-S."/>
            <person name="Tsai W.-C."/>
            <person name="Van De Peer Y."/>
            <person name="Liu Z.-J."/>
        </authorList>
    </citation>
    <scope>NUCLEOTIDE SEQUENCE</scope>
    <source>
        <strain evidence="19">CP</strain>
        <tissue evidence="19">Leaves</tissue>
    </source>
</reference>
<keyword evidence="8" id="KW-0732">Signal</keyword>
<keyword evidence="14" id="KW-0472">Membrane</keyword>
<evidence type="ECO:0000256" key="3">
    <source>
        <dbReference type="ARBA" id="ARBA00009592"/>
    </source>
</evidence>
<dbReference type="Gene3D" id="1.10.510.10">
    <property type="entry name" value="Transferase(Phosphotransferase) domain 1"/>
    <property type="match status" value="1"/>
</dbReference>
<keyword evidence="6" id="KW-0808">Transferase</keyword>
<organism evidence="19 20">
    <name type="scientific">Acorus calamus</name>
    <name type="common">Sweet flag</name>
    <dbReference type="NCBI Taxonomy" id="4465"/>
    <lineage>
        <taxon>Eukaryota</taxon>
        <taxon>Viridiplantae</taxon>
        <taxon>Streptophyta</taxon>
        <taxon>Embryophyta</taxon>
        <taxon>Tracheophyta</taxon>
        <taxon>Spermatophyta</taxon>
        <taxon>Magnoliopsida</taxon>
        <taxon>Liliopsida</taxon>
        <taxon>Acoraceae</taxon>
        <taxon>Acorus</taxon>
    </lineage>
</organism>
<dbReference type="FunFam" id="3.80.10.10:FF:000413">
    <property type="entry name" value="Inactive leucine-rich repeat receptor-like protein kinase"/>
    <property type="match status" value="1"/>
</dbReference>
<dbReference type="PROSITE" id="PS51450">
    <property type="entry name" value="LRR"/>
    <property type="match status" value="2"/>
</dbReference>
<keyword evidence="11 19" id="KW-0418">Kinase</keyword>
<evidence type="ECO:0000313" key="20">
    <source>
        <dbReference type="Proteomes" id="UP001180020"/>
    </source>
</evidence>
<dbReference type="PROSITE" id="PS00107">
    <property type="entry name" value="PROTEIN_KINASE_ATP"/>
    <property type="match status" value="1"/>
</dbReference>
<evidence type="ECO:0000256" key="13">
    <source>
        <dbReference type="ARBA" id="ARBA00022989"/>
    </source>
</evidence>
<feature type="binding site" evidence="17">
    <location>
        <position position="710"/>
    </location>
    <ligand>
        <name>ATP</name>
        <dbReference type="ChEBI" id="CHEBI:30616"/>
    </ligand>
</feature>
<dbReference type="EMBL" id="JAUJYO010000002">
    <property type="protein sequence ID" value="KAK1324190.1"/>
    <property type="molecule type" value="Genomic_DNA"/>
</dbReference>
<dbReference type="GO" id="GO:0001653">
    <property type="term" value="F:peptide receptor activity"/>
    <property type="evidence" value="ECO:0007669"/>
    <property type="project" value="UniProtKB-ARBA"/>
</dbReference>
<dbReference type="FunFam" id="1.10.510.10:FF:000276">
    <property type="entry name" value="LRR receptor-like serine/threonine-protein kinase RCH1"/>
    <property type="match status" value="1"/>
</dbReference>
<evidence type="ECO:0000313" key="19">
    <source>
        <dbReference type="EMBL" id="KAK1324190.1"/>
    </source>
</evidence>
<dbReference type="PANTHER" id="PTHR48056:SF41">
    <property type="entry name" value="RECEPTOR-LIKE PROTEIN KINASE HAIKU2"/>
    <property type="match status" value="1"/>
</dbReference>
<dbReference type="GO" id="GO:0005886">
    <property type="term" value="C:plasma membrane"/>
    <property type="evidence" value="ECO:0007669"/>
    <property type="project" value="UniProtKB-SubCell"/>
</dbReference>
<keyword evidence="12 17" id="KW-0067">ATP-binding</keyword>
<dbReference type="SUPFAM" id="SSF52058">
    <property type="entry name" value="L domain-like"/>
    <property type="match status" value="3"/>
</dbReference>
<keyword evidence="20" id="KW-1185">Reference proteome</keyword>
<evidence type="ECO:0000256" key="15">
    <source>
        <dbReference type="ARBA" id="ARBA00023170"/>
    </source>
</evidence>
<dbReference type="SUPFAM" id="SSF56112">
    <property type="entry name" value="Protein kinase-like (PK-like)"/>
    <property type="match status" value="1"/>
</dbReference>
<feature type="domain" description="Protein kinase" evidence="18">
    <location>
        <begin position="682"/>
        <end position="976"/>
    </location>
</feature>
<dbReference type="InterPro" id="IPR050647">
    <property type="entry name" value="Plant_LRR-RLKs"/>
</dbReference>
<dbReference type="PANTHER" id="PTHR48056">
    <property type="entry name" value="LRR RECEPTOR-LIKE SERINE/THREONINE-PROTEIN KINASE-RELATED"/>
    <property type="match status" value="1"/>
</dbReference>
<evidence type="ECO:0000256" key="16">
    <source>
        <dbReference type="ARBA" id="ARBA00023180"/>
    </source>
</evidence>
<dbReference type="InterPro" id="IPR013210">
    <property type="entry name" value="LRR_N_plant-typ"/>
</dbReference>
<dbReference type="Gene3D" id="3.80.10.10">
    <property type="entry name" value="Ribonuclease Inhibitor"/>
    <property type="match status" value="3"/>
</dbReference>
<keyword evidence="10 17" id="KW-0547">Nucleotide-binding</keyword>
<dbReference type="InterPro" id="IPR017441">
    <property type="entry name" value="Protein_kinase_ATP_BS"/>
</dbReference>
<proteinExistence type="inferred from homology"/>
<evidence type="ECO:0000256" key="6">
    <source>
        <dbReference type="ARBA" id="ARBA00022679"/>
    </source>
</evidence>
<evidence type="ECO:0000256" key="1">
    <source>
        <dbReference type="ARBA" id="ARBA00004162"/>
    </source>
</evidence>
<keyword evidence="15 19" id="KW-0675">Receptor</keyword>
<dbReference type="Gene3D" id="3.30.200.20">
    <property type="entry name" value="Phosphorylase Kinase, domain 1"/>
    <property type="match status" value="1"/>
</dbReference>
<keyword evidence="9" id="KW-0677">Repeat</keyword>
<dbReference type="Pfam" id="PF00560">
    <property type="entry name" value="LRR_1"/>
    <property type="match status" value="10"/>
</dbReference>
<evidence type="ECO:0000256" key="7">
    <source>
        <dbReference type="ARBA" id="ARBA00022692"/>
    </source>
</evidence>
<dbReference type="InterPro" id="IPR008271">
    <property type="entry name" value="Ser/Thr_kinase_AS"/>
</dbReference>
<comment type="subcellular location">
    <subcellularLocation>
        <location evidence="1">Cell membrane</location>
        <topology evidence="1">Single-pass membrane protein</topology>
    </subcellularLocation>
</comment>
<dbReference type="GO" id="GO:0004674">
    <property type="term" value="F:protein serine/threonine kinase activity"/>
    <property type="evidence" value="ECO:0007669"/>
    <property type="project" value="UniProtKB-KW"/>
</dbReference>
<dbReference type="InterPro" id="IPR001611">
    <property type="entry name" value="Leu-rich_rpt"/>
</dbReference>
<dbReference type="FunFam" id="3.80.10.10:FF:000111">
    <property type="entry name" value="LRR receptor-like serine/threonine-protein kinase ERECTA"/>
    <property type="match status" value="1"/>
</dbReference>
<evidence type="ECO:0000256" key="9">
    <source>
        <dbReference type="ARBA" id="ARBA00022737"/>
    </source>
</evidence>
<evidence type="ECO:0000256" key="14">
    <source>
        <dbReference type="ARBA" id="ARBA00023136"/>
    </source>
</evidence>
<dbReference type="SMART" id="SM00220">
    <property type="entry name" value="S_TKc"/>
    <property type="match status" value="1"/>
</dbReference>
<keyword evidence="7" id="KW-0812">Transmembrane</keyword>
<dbReference type="PROSITE" id="PS50011">
    <property type="entry name" value="PROTEIN_KINASE_DOM"/>
    <property type="match status" value="1"/>
</dbReference>
<protein>
    <submittedName>
        <fullName evidence="19">Receptor-like protein kinase HAIKU2</fullName>
    </submittedName>
</protein>
<dbReference type="GO" id="GO:0005524">
    <property type="term" value="F:ATP binding"/>
    <property type="evidence" value="ECO:0007669"/>
    <property type="project" value="UniProtKB-UniRule"/>
</dbReference>
<name>A0AAV9FE20_ACOCL</name>
<evidence type="ECO:0000256" key="4">
    <source>
        <dbReference type="ARBA" id="ARBA00022527"/>
    </source>
</evidence>
<sequence length="999" mass="110661">MSPKYYFFRRIYDRKTFMPILLFYLVVVFLSESVMLVRCDEVQILLELKKSLGVSDESWNPNNSPCQFAGVTCTTKFVSAIDLTNKSLPGYLSFDTICQLSSLQKLSLGYNDLSGPITPSLNNCTKLQHLDLAFNLLIGHIPDFSSLTDLRVLNLSDNAFTGPVPWTSLSQTTKLTDFLIGDNPSLDPSLFPEEVTSLLGLTTLYLSNCSLQGPILPSIGNLTELVDLELSGNSLTGPIPQEITRLTKLFQLELWENQLTGTIPPGFRNLTELANLDFSSNNLGGDLTELKYLTNLRSLQFFYNQFSGEVPVEFGDFDNLVTLSIYNNMLYGQLPQNLGSKSDFDSIDASTNSFTGPIPPNMCRLGKMTYMALLENQFTGEIPASYASCTTLTRFRVSNNSLTGKVPPGLWGLPQVDILDLEMNGFEGIITSDIGRAASLTRLLIANNRFSGQLPPQISVLDSLVQLRAQNNRFSGVIPPGISNLKRLTMLYLQRNLFSGPITASLGLCTSLNDLNLAGNRLSGWIPSSLGSLPSLNFLNLSNNQLSGQIPQSLSSLRLSLLDLSNNDLTGQIPNNLFALAYNGSFDGNPGLCGQDIDSLRPCSTKSSKSNEIRKLVSCFMVGIALLLASVACYIVFKRKRSSVDERSSKFGRRESSLKEGSWDLKSFQVLTFTEDDIIDAIKVENVIGQGGSGNVYRVDLDNGVSLAVKHIWNSPESSEPSYHSTSSILKKRPERVAMKEFEAEVAALSSMRHVNVVKLYCSISSDDSNMLVYEFLPNGSLWDRLHTCKKLELDWETRYEIALGAAKGLDYLHHGCERPILHRDVKSSNILLDEMFKPRIADFGLAKITQAGNQLRIAGKDSTHVIAGTHGYIAPEYAYTYKVNEKSDVYSFGVVIMELVTGKKPIEPEFGDNKDIVYWIFSRMTNRENLLSVVDPKIPEHLREDAIKVLRIGVLCTARLPALRPSMRTVVHMLEDAGPQGSVLIDIRDEKKPSQVDK</sequence>
<evidence type="ECO:0000256" key="8">
    <source>
        <dbReference type="ARBA" id="ARBA00022729"/>
    </source>
</evidence>
<comment type="similarity">
    <text evidence="2">Belongs to the protein kinase superfamily. Ser/Thr protein kinase family.</text>
</comment>
<dbReference type="AlphaFoldDB" id="A0AAV9FE20"/>
<comment type="caution">
    <text evidence="19">The sequence shown here is derived from an EMBL/GenBank/DDBJ whole genome shotgun (WGS) entry which is preliminary data.</text>
</comment>
<keyword evidence="13" id="KW-1133">Transmembrane helix</keyword>
<dbReference type="InterPro" id="IPR000719">
    <property type="entry name" value="Prot_kinase_dom"/>
</dbReference>
<dbReference type="Pfam" id="PF08263">
    <property type="entry name" value="LRRNT_2"/>
    <property type="match status" value="1"/>
</dbReference>
<gene>
    <name evidence="19" type="primary">IKU2</name>
    <name evidence="19" type="ORF">QJS10_CPA02g00012</name>
</gene>
<evidence type="ECO:0000256" key="2">
    <source>
        <dbReference type="ARBA" id="ARBA00008684"/>
    </source>
</evidence>
<dbReference type="FunFam" id="3.80.10.10:FF:000905">
    <property type="entry name" value="Receptor-like protein kinase 7"/>
    <property type="match status" value="1"/>
</dbReference>
<keyword evidence="5" id="KW-0433">Leucine-rich repeat</keyword>
<dbReference type="Proteomes" id="UP001180020">
    <property type="component" value="Unassembled WGS sequence"/>
</dbReference>